<feature type="domain" description="HTH luxR-type" evidence="3">
    <location>
        <begin position="297"/>
        <end position="354"/>
    </location>
</feature>
<dbReference type="GO" id="GO:0003677">
    <property type="term" value="F:DNA binding"/>
    <property type="evidence" value="ECO:0007669"/>
    <property type="project" value="InterPro"/>
</dbReference>
<evidence type="ECO:0000313" key="4">
    <source>
        <dbReference type="EMBL" id="KMO29914.1"/>
    </source>
</evidence>
<keyword evidence="5" id="KW-1185">Reference proteome</keyword>
<accession>A0A0J6S868</accession>
<keyword evidence="2" id="KW-0804">Transcription</keyword>
<sequence length="365" mass="39060">MPAPDLLLAALYGSVTRDDALPTMLDLLAARFRCRSAAFLYVDRLLPLADVVRGHGLFDDDAQSRYRDGFARIDPLPGLMARLPVGRAAASDRLFSQAEILALPFIREFYHPLGLREALGGPVVNEEGRLGIVAVHRGPDREPFGDDEIRDFEALIPHLAQAVQLRRRFFAIAGEARMAADALDATAVPVLVLTPSGALSRANAAARALLARGDGLALSRAGRLEIRDPPTARRLRDLLAAGGPATGPAVLPVPRGGDGTRAPYTLRLAPAPAGGFMVQVSDPDRPSSDPTPLLMATLDLSPPAARLVAALLRGDGLKDHARRTGLSPNTIKYHLKAAFAATRTRRQADLVRLATGIVRDFDIDS</sequence>
<dbReference type="AlphaFoldDB" id="A0A0J6S868"/>
<dbReference type="Gene3D" id="1.10.10.10">
    <property type="entry name" value="Winged helix-like DNA-binding domain superfamily/Winged helix DNA-binding domain"/>
    <property type="match status" value="1"/>
</dbReference>
<dbReference type="PATRIC" id="fig|298794.3.peg.3803"/>
<comment type="caution">
    <text evidence="4">The sequence shown here is derived from an EMBL/GenBank/DDBJ whole genome shotgun (WGS) entry which is preliminary data.</text>
</comment>
<dbReference type="InterPro" id="IPR036388">
    <property type="entry name" value="WH-like_DNA-bd_sf"/>
</dbReference>
<dbReference type="InterPro" id="IPR029016">
    <property type="entry name" value="GAF-like_dom_sf"/>
</dbReference>
<evidence type="ECO:0000259" key="3">
    <source>
        <dbReference type="SMART" id="SM00421"/>
    </source>
</evidence>
<dbReference type="Pfam" id="PF01590">
    <property type="entry name" value="GAF"/>
    <property type="match status" value="1"/>
</dbReference>
<evidence type="ECO:0000256" key="2">
    <source>
        <dbReference type="ARBA" id="ARBA00023163"/>
    </source>
</evidence>
<dbReference type="GO" id="GO:0006355">
    <property type="term" value="P:regulation of DNA-templated transcription"/>
    <property type="evidence" value="ECO:0007669"/>
    <property type="project" value="InterPro"/>
</dbReference>
<reference evidence="4 5" key="1">
    <citation type="submission" date="2015-03" db="EMBL/GenBank/DDBJ databases">
        <title>Genome sequencing of Methylobacterium variabile DSM 16961.</title>
        <authorList>
            <person name="Chaudhry V."/>
            <person name="Patil P.B."/>
        </authorList>
    </citation>
    <scope>NUCLEOTIDE SEQUENCE [LARGE SCALE GENOMIC DNA]</scope>
    <source>
        <strain evidence="4 5">DSM 16961</strain>
    </source>
</reference>
<dbReference type="SUPFAM" id="SSF46894">
    <property type="entry name" value="C-terminal effector domain of the bipartite response regulators"/>
    <property type="match status" value="1"/>
</dbReference>
<proteinExistence type="predicted"/>
<keyword evidence="1" id="KW-0805">Transcription regulation</keyword>
<protein>
    <recommendedName>
        <fullName evidence="3">HTH luxR-type domain-containing protein</fullName>
    </recommendedName>
</protein>
<dbReference type="SMART" id="SM00421">
    <property type="entry name" value="HTH_LUXR"/>
    <property type="match status" value="1"/>
</dbReference>
<evidence type="ECO:0000256" key="1">
    <source>
        <dbReference type="ARBA" id="ARBA00023015"/>
    </source>
</evidence>
<name>A0A0J6S868_9HYPH</name>
<dbReference type="SUPFAM" id="SSF55781">
    <property type="entry name" value="GAF domain-like"/>
    <property type="match status" value="1"/>
</dbReference>
<dbReference type="InterPro" id="IPR000792">
    <property type="entry name" value="Tscrpt_reg_LuxR_C"/>
</dbReference>
<dbReference type="InterPro" id="IPR003018">
    <property type="entry name" value="GAF"/>
</dbReference>
<dbReference type="InterPro" id="IPR016032">
    <property type="entry name" value="Sig_transdc_resp-reg_C-effctor"/>
</dbReference>
<dbReference type="Gene3D" id="3.30.450.40">
    <property type="match status" value="1"/>
</dbReference>
<dbReference type="EMBL" id="LABY01000242">
    <property type="protein sequence ID" value="KMO29914.1"/>
    <property type="molecule type" value="Genomic_DNA"/>
</dbReference>
<gene>
    <name evidence="4" type="ORF">VQ02_28825</name>
</gene>
<dbReference type="Proteomes" id="UP000035955">
    <property type="component" value="Unassembled WGS sequence"/>
</dbReference>
<evidence type="ECO:0000313" key="5">
    <source>
        <dbReference type="Proteomes" id="UP000035955"/>
    </source>
</evidence>
<organism evidence="4 5">
    <name type="scientific">Methylobacterium variabile</name>
    <dbReference type="NCBI Taxonomy" id="298794"/>
    <lineage>
        <taxon>Bacteria</taxon>
        <taxon>Pseudomonadati</taxon>
        <taxon>Pseudomonadota</taxon>
        <taxon>Alphaproteobacteria</taxon>
        <taxon>Hyphomicrobiales</taxon>
        <taxon>Methylobacteriaceae</taxon>
        <taxon>Methylobacterium</taxon>
    </lineage>
</organism>